<sequence length="48" mass="5653">METINTQHNQLIYRNKEDVWITLLASKMHRNTELSNIGSPICYVSRFS</sequence>
<dbReference type="AlphaFoldDB" id="A0A2P2PFW9"/>
<organism evidence="1">
    <name type="scientific">Rhizophora mucronata</name>
    <name type="common">Asiatic mangrove</name>
    <dbReference type="NCBI Taxonomy" id="61149"/>
    <lineage>
        <taxon>Eukaryota</taxon>
        <taxon>Viridiplantae</taxon>
        <taxon>Streptophyta</taxon>
        <taxon>Embryophyta</taxon>
        <taxon>Tracheophyta</taxon>
        <taxon>Spermatophyta</taxon>
        <taxon>Magnoliopsida</taxon>
        <taxon>eudicotyledons</taxon>
        <taxon>Gunneridae</taxon>
        <taxon>Pentapetalae</taxon>
        <taxon>rosids</taxon>
        <taxon>fabids</taxon>
        <taxon>Malpighiales</taxon>
        <taxon>Rhizophoraceae</taxon>
        <taxon>Rhizophora</taxon>
    </lineage>
</organism>
<proteinExistence type="predicted"/>
<dbReference type="EMBL" id="GGEC01073123">
    <property type="protein sequence ID" value="MBX53607.1"/>
    <property type="molecule type" value="Transcribed_RNA"/>
</dbReference>
<reference evidence="1" key="1">
    <citation type="submission" date="2018-02" db="EMBL/GenBank/DDBJ databases">
        <title>Rhizophora mucronata_Transcriptome.</title>
        <authorList>
            <person name="Meera S.P."/>
            <person name="Sreeshan A."/>
            <person name="Augustine A."/>
        </authorList>
    </citation>
    <scope>NUCLEOTIDE SEQUENCE</scope>
    <source>
        <tissue evidence="1">Leaf</tissue>
    </source>
</reference>
<protein>
    <submittedName>
        <fullName evidence="1">Uncharacterized protein</fullName>
    </submittedName>
</protein>
<name>A0A2P2PFW9_RHIMU</name>
<accession>A0A2P2PFW9</accession>
<evidence type="ECO:0000313" key="1">
    <source>
        <dbReference type="EMBL" id="MBX53607.1"/>
    </source>
</evidence>